<comment type="caution">
    <text evidence="3">The sequence shown here is derived from an EMBL/GenBank/DDBJ whole genome shotgun (WGS) entry which is preliminary data.</text>
</comment>
<dbReference type="NCBIfam" id="TIGR01631">
    <property type="entry name" value="Trypano_RHS"/>
    <property type="match status" value="1"/>
</dbReference>
<dbReference type="VEuPathDB" id="TriTrypDB:C3747_343g19"/>
<dbReference type="VEuPathDB" id="TriTrypDB:C4B63_19g53"/>
<dbReference type="AlphaFoldDB" id="A0A2V2V3U0"/>
<dbReference type="InterPro" id="IPR046835">
    <property type="entry name" value="RHS_N"/>
</dbReference>
<dbReference type="Proteomes" id="UP000246078">
    <property type="component" value="Unassembled WGS sequence"/>
</dbReference>
<dbReference type="EMBL" id="PRFC01000343">
    <property type="protein sequence ID" value="PWU91215.1"/>
    <property type="molecule type" value="Genomic_DNA"/>
</dbReference>
<evidence type="ECO:0000313" key="3">
    <source>
        <dbReference type="EMBL" id="PWU91215.1"/>
    </source>
</evidence>
<dbReference type="InterPro" id="IPR046836">
    <property type="entry name" value="RHS_C"/>
</dbReference>
<dbReference type="InterPro" id="IPR006518">
    <property type="entry name" value="Trypano_RHS"/>
</dbReference>
<reference evidence="3 4" key="1">
    <citation type="journal article" date="2018" name="Microb. Genom.">
        <title>Expanding an expanded genome: long-read sequencing of Trypanosoma cruzi.</title>
        <authorList>
            <person name="Berna L."/>
            <person name="Rodriguez M."/>
            <person name="Chiribao M.L."/>
            <person name="Parodi-Talice A."/>
            <person name="Pita S."/>
            <person name="Rijo G."/>
            <person name="Alvarez-Valin F."/>
            <person name="Robello C."/>
        </authorList>
    </citation>
    <scope>NUCLEOTIDE SEQUENCE [LARGE SCALE GENOMIC DNA]</scope>
    <source>
        <strain evidence="3 4">TCC</strain>
    </source>
</reference>
<dbReference type="VEuPathDB" id="TriTrypDB:TcCL_ESM10747"/>
<dbReference type="VEuPathDB" id="TriTrypDB:Tc_MARK_4132"/>
<protein>
    <submittedName>
        <fullName evidence="3">Putative retrotransposon hot spot protein (RHS)</fullName>
    </submittedName>
</protein>
<sequence length="309" mass="35301">MVLTSDKGWPYSWRENKPIVDCYVNCEVDRAWRIVEDDLKDSSSPEQRVLVGTPGIGNSMNAGSYLLYQLLHYDAEKIQVVVHCFGEGEAYVFDKTTKTVTKYVGIGQSVSVVLSLSQRGMKGYIIYDAPTNEAQLPISFAPSTGWGTIVLASPKVRDINEFVRQRVPHRIIMNCPEDMDVKAICAWMKRDGTPQGQEKYWRMVCHQLNFLGPIPRYIFDAKDFSKRYGELVRVLKSIKSRDDAKHVTHGGTKEWCPENPFYKLMCVKRKRGDFGTEAFNTELLSIHLMNRAFPFLEKIIPLSEICSLQ</sequence>
<organism evidence="3 4">
    <name type="scientific">Trypanosoma cruzi</name>
    <dbReference type="NCBI Taxonomy" id="5693"/>
    <lineage>
        <taxon>Eukaryota</taxon>
        <taxon>Discoba</taxon>
        <taxon>Euglenozoa</taxon>
        <taxon>Kinetoplastea</taxon>
        <taxon>Metakinetoplastina</taxon>
        <taxon>Trypanosomatida</taxon>
        <taxon>Trypanosomatidae</taxon>
        <taxon>Trypanosoma</taxon>
        <taxon>Schizotrypanum</taxon>
    </lineage>
</organism>
<dbReference type="Pfam" id="PF20445">
    <property type="entry name" value="RHS_N"/>
    <property type="match status" value="1"/>
</dbReference>
<evidence type="ECO:0000259" key="1">
    <source>
        <dbReference type="Pfam" id="PF07999"/>
    </source>
</evidence>
<gene>
    <name evidence="3" type="ORF">C3747_343g19</name>
</gene>
<feature type="domain" description="Retrotransposon hot spot protein,C-terminal" evidence="1">
    <location>
        <begin position="49"/>
        <end position="300"/>
    </location>
</feature>
<evidence type="ECO:0000313" key="4">
    <source>
        <dbReference type="Proteomes" id="UP000246078"/>
    </source>
</evidence>
<evidence type="ECO:0000259" key="2">
    <source>
        <dbReference type="Pfam" id="PF20445"/>
    </source>
</evidence>
<proteinExistence type="predicted"/>
<feature type="domain" description="Retrotransposon hot spot protein N-terminal" evidence="2">
    <location>
        <begin position="1"/>
        <end position="41"/>
    </location>
</feature>
<name>A0A2V2V3U0_TRYCR</name>
<dbReference type="VEuPathDB" id="TriTrypDB:TcYC6_0142810"/>
<accession>A0A2V2V3U0</accession>
<dbReference type="Pfam" id="PF07999">
    <property type="entry name" value="RHSP"/>
    <property type="match status" value="1"/>
</dbReference>